<evidence type="ECO:0000313" key="1">
    <source>
        <dbReference type="EMBL" id="OGC63295.1"/>
    </source>
</evidence>
<accession>A0A1F4W1R5</accession>
<evidence type="ECO:0000313" key="2">
    <source>
        <dbReference type="Proteomes" id="UP000176614"/>
    </source>
</evidence>
<dbReference type="Proteomes" id="UP000176614">
    <property type="component" value="Unassembled WGS sequence"/>
</dbReference>
<dbReference type="EMBL" id="MEVT01000007">
    <property type="protein sequence ID" value="OGC63295.1"/>
    <property type="molecule type" value="Genomic_DNA"/>
</dbReference>
<comment type="caution">
    <text evidence="1">The sequence shown here is derived from an EMBL/GenBank/DDBJ whole genome shotgun (WGS) entry which is preliminary data.</text>
</comment>
<protein>
    <submittedName>
        <fullName evidence="1">Uncharacterized protein</fullName>
    </submittedName>
</protein>
<organism evidence="1 2">
    <name type="scientific">candidate division WWE3 bacterium RIFOXYA2_FULL_46_9</name>
    <dbReference type="NCBI Taxonomy" id="1802636"/>
    <lineage>
        <taxon>Bacteria</taxon>
        <taxon>Katanobacteria</taxon>
    </lineage>
</organism>
<proteinExistence type="predicted"/>
<sequence>MDDKQFVPMMPSGNTPLEPEPNYIILVTDASGNPLRKDKVYLSTRPAIGEAILVDNEAYRVKDFVNTANLPVVKVVKI</sequence>
<name>A0A1F4W1R5_UNCKA</name>
<reference evidence="1 2" key="1">
    <citation type="journal article" date="2016" name="Nat. Commun.">
        <title>Thousands of microbial genomes shed light on interconnected biogeochemical processes in an aquifer system.</title>
        <authorList>
            <person name="Anantharaman K."/>
            <person name="Brown C.T."/>
            <person name="Hug L.A."/>
            <person name="Sharon I."/>
            <person name="Castelle C.J."/>
            <person name="Probst A.J."/>
            <person name="Thomas B.C."/>
            <person name="Singh A."/>
            <person name="Wilkins M.J."/>
            <person name="Karaoz U."/>
            <person name="Brodie E.L."/>
            <person name="Williams K.H."/>
            <person name="Hubbard S.S."/>
            <person name="Banfield J.F."/>
        </authorList>
    </citation>
    <scope>NUCLEOTIDE SEQUENCE [LARGE SCALE GENOMIC DNA]</scope>
</reference>
<dbReference type="AlphaFoldDB" id="A0A1F4W1R5"/>
<gene>
    <name evidence="1" type="ORF">A2264_02845</name>
</gene>